<reference evidence="2" key="1">
    <citation type="submission" date="2020-07" db="EMBL/GenBank/DDBJ databases">
        <title>Huge and variable diversity of episymbiotic CPR bacteria and DPANN archaea in groundwater ecosystems.</title>
        <authorList>
            <person name="He C.Y."/>
            <person name="Keren R."/>
            <person name="Whittaker M."/>
            <person name="Farag I.F."/>
            <person name="Doudna J."/>
            <person name="Cate J.H.D."/>
            <person name="Banfield J.F."/>
        </authorList>
    </citation>
    <scope>NUCLEOTIDE SEQUENCE</scope>
    <source>
        <strain evidence="2">NC_groundwater_1586_Pr3_B-0.1um_66_15</strain>
    </source>
</reference>
<evidence type="ECO:0000259" key="1">
    <source>
        <dbReference type="PROSITE" id="PS50075"/>
    </source>
</evidence>
<dbReference type="InterPro" id="IPR009081">
    <property type="entry name" value="PP-bd_ACP"/>
</dbReference>
<sequence length="81" mass="8575">MGDVEQPIMDYIAGVVAEGGGAPVTRDTQLLEAGVLDSINLVRLVQFLEERFGIKIADADLGPELFESPAAVSAYVARQLG</sequence>
<proteinExistence type="predicted"/>
<gene>
    <name evidence="2" type="ORF">HY834_12940</name>
</gene>
<protein>
    <submittedName>
        <fullName evidence="2">Acyl carrier protein</fullName>
    </submittedName>
</protein>
<accession>A0A933L577</accession>
<dbReference type="SUPFAM" id="SSF47336">
    <property type="entry name" value="ACP-like"/>
    <property type="match status" value="1"/>
</dbReference>
<dbReference type="AlphaFoldDB" id="A0A933L577"/>
<dbReference type="EMBL" id="JACRAF010000035">
    <property type="protein sequence ID" value="MBI4922646.1"/>
    <property type="molecule type" value="Genomic_DNA"/>
</dbReference>
<evidence type="ECO:0000313" key="3">
    <source>
        <dbReference type="Proteomes" id="UP000782610"/>
    </source>
</evidence>
<dbReference type="PROSITE" id="PS50075">
    <property type="entry name" value="CARRIER"/>
    <property type="match status" value="1"/>
</dbReference>
<dbReference type="Pfam" id="PF00550">
    <property type="entry name" value="PP-binding"/>
    <property type="match status" value="1"/>
</dbReference>
<name>A0A933L577_9HYPH</name>
<dbReference type="Proteomes" id="UP000782610">
    <property type="component" value="Unassembled WGS sequence"/>
</dbReference>
<comment type="caution">
    <text evidence="2">The sequence shown here is derived from an EMBL/GenBank/DDBJ whole genome shotgun (WGS) entry which is preliminary data.</text>
</comment>
<feature type="domain" description="Carrier" evidence="1">
    <location>
        <begin position="1"/>
        <end position="80"/>
    </location>
</feature>
<dbReference type="InterPro" id="IPR036736">
    <property type="entry name" value="ACP-like_sf"/>
</dbReference>
<evidence type="ECO:0000313" key="2">
    <source>
        <dbReference type="EMBL" id="MBI4922646.1"/>
    </source>
</evidence>
<dbReference type="Gene3D" id="1.10.1200.10">
    <property type="entry name" value="ACP-like"/>
    <property type="match status" value="1"/>
</dbReference>
<organism evidence="2 3">
    <name type="scientific">Devosia nanyangense</name>
    <dbReference type="NCBI Taxonomy" id="1228055"/>
    <lineage>
        <taxon>Bacteria</taxon>
        <taxon>Pseudomonadati</taxon>
        <taxon>Pseudomonadota</taxon>
        <taxon>Alphaproteobacteria</taxon>
        <taxon>Hyphomicrobiales</taxon>
        <taxon>Devosiaceae</taxon>
        <taxon>Devosia</taxon>
    </lineage>
</organism>